<dbReference type="SUPFAM" id="SSF56112">
    <property type="entry name" value="Protein kinase-like (PK-like)"/>
    <property type="match status" value="1"/>
</dbReference>
<organism evidence="1 2">
    <name type="scientific">Schizophyllum amplum</name>
    <dbReference type="NCBI Taxonomy" id="97359"/>
    <lineage>
        <taxon>Eukaryota</taxon>
        <taxon>Fungi</taxon>
        <taxon>Dikarya</taxon>
        <taxon>Basidiomycota</taxon>
        <taxon>Agaricomycotina</taxon>
        <taxon>Agaricomycetes</taxon>
        <taxon>Agaricomycetidae</taxon>
        <taxon>Agaricales</taxon>
        <taxon>Schizophyllaceae</taxon>
        <taxon>Schizophyllum</taxon>
    </lineage>
</organism>
<accession>A0A550CKI2</accession>
<evidence type="ECO:0000313" key="2">
    <source>
        <dbReference type="Proteomes" id="UP000320762"/>
    </source>
</evidence>
<name>A0A550CKI2_9AGAR</name>
<dbReference type="AlphaFoldDB" id="A0A550CKI2"/>
<evidence type="ECO:0000313" key="1">
    <source>
        <dbReference type="EMBL" id="TRM65321.1"/>
    </source>
</evidence>
<dbReference type="InterPro" id="IPR011009">
    <property type="entry name" value="Kinase-like_dom_sf"/>
</dbReference>
<gene>
    <name evidence="1" type="ORF">BD626DRAFT_428435</name>
</gene>
<dbReference type="Proteomes" id="UP000320762">
    <property type="component" value="Unassembled WGS sequence"/>
</dbReference>
<evidence type="ECO:0008006" key="3">
    <source>
        <dbReference type="Google" id="ProtNLM"/>
    </source>
</evidence>
<comment type="caution">
    <text evidence="1">The sequence shown here is derived from an EMBL/GenBank/DDBJ whole genome shotgun (WGS) entry which is preliminary data.</text>
</comment>
<proteinExistence type="predicted"/>
<dbReference type="OrthoDB" id="2817141at2759"/>
<keyword evidence="2" id="KW-1185">Reference proteome</keyword>
<sequence>MTTIMSQQPLFGDKSGVSIRFAGTDTGVILRPIKYRCKGVDANTFHTLPDCRLVTALPRMSGKTLPFEKYSTWCTEWFTGPSLVFYAETKPAGGTTTRQRFAIKVAFDIEGTALGSKLKDNLRQEALFYHQNLGKLQGDAVPKHYGVWYGRTSWGVTIACAIMEWGGMPYSRRFFDGLGDRADRRLKVMQALKAVHDAGYQHNNLMHDHTHHFLYDTERERACIIDFACADKHVCHLNMPMKEYTTPPAAHIFGCEELCDLACALHFFGVGPSYGRGADPEVQAANERAKERYLRQCAIREAKERTDALAARRLRAPLTDRQYARRSTLRLTETNGQEDGVTIRFAGTDSSGILRPINYGCKGVDANSFHTLPDLRLATALPRMRGKVIPFDKYSKWCYDWFTRPSLVFYAETVSSDPTAQRLRFAIKTVFNIEGSSSVEHLRQEALFYHKHLSKLQGDAVPKHYGVWQGRTCWGGTVACAIMEWGGLPYRVRIFDKCLKRADRRMKVMQALKAVHDAGFQHNNLMDDDTHHYLYDADREKAFIVDFASVQKHACHLNLPMKEYHGPPAAHIFGCQELHDLATTIRFFGKGPSYGPGADPEVREANEQAKEKYLRDCAIRDAKKRAAGHAARQRLQSAGDAGRQPSLACSIVTPVRVH</sequence>
<protein>
    <recommendedName>
        <fullName evidence="3">Protein kinase domain-containing protein</fullName>
    </recommendedName>
</protein>
<reference evidence="1 2" key="1">
    <citation type="journal article" date="2019" name="New Phytol.">
        <title>Comparative genomics reveals unique wood-decay strategies and fruiting body development in the Schizophyllaceae.</title>
        <authorList>
            <person name="Almasi E."/>
            <person name="Sahu N."/>
            <person name="Krizsan K."/>
            <person name="Balint B."/>
            <person name="Kovacs G.M."/>
            <person name="Kiss B."/>
            <person name="Cseklye J."/>
            <person name="Drula E."/>
            <person name="Henrissat B."/>
            <person name="Nagy I."/>
            <person name="Chovatia M."/>
            <person name="Adam C."/>
            <person name="LaButti K."/>
            <person name="Lipzen A."/>
            <person name="Riley R."/>
            <person name="Grigoriev I.V."/>
            <person name="Nagy L.G."/>
        </authorList>
    </citation>
    <scope>NUCLEOTIDE SEQUENCE [LARGE SCALE GENOMIC DNA]</scope>
    <source>
        <strain evidence="1 2">NL-1724</strain>
    </source>
</reference>
<dbReference type="EMBL" id="VDMD01000005">
    <property type="protein sequence ID" value="TRM65321.1"/>
    <property type="molecule type" value="Genomic_DNA"/>
</dbReference>